<reference evidence="1" key="1">
    <citation type="submission" date="2023-04" db="EMBL/GenBank/DDBJ databases">
        <title>Colletotrichum limetticola genome sequence.</title>
        <authorList>
            <person name="Baroncelli R."/>
        </authorList>
    </citation>
    <scope>NUCLEOTIDE SEQUENCE</scope>
    <source>
        <strain evidence="1">KLA-Anderson</strain>
    </source>
</reference>
<dbReference type="EMBL" id="JARUPT010000412">
    <property type="protein sequence ID" value="KAK0371844.1"/>
    <property type="molecule type" value="Genomic_DNA"/>
</dbReference>
<evidence type="ECO:0000313" key="1">
    <source>
        <dbReference type="EMBL" id="KAK0371844.1"/>
    </source>
</evidence>
<keyword evidence="2" id="KW-1185">Reference proteome</keyword>
<sequence length="69" mass="7679">MGERTGSRVFQWVWSYVTGKAVEEIHDALDIGQLQDSRSAPPFPPPFGGRFFGPVDLLGRPVRVNVEHA</sequence>
<accession>A0ABQ9PIH2</accession>
<organism evidence="1 2">
    <name type="scientific">Colletotrichum limetticola</name>
    <dbReference type="NCBI Taxonomy" id="1209924"/>
    <lineage>
        <taxon>Eukaryota</taxon>
        <taxon>Fungi</taxon>
        <taxon>Dikarya</taxon>
        <taxon>Ascomycota</taxon>
        <taxon>Pezizomycotina</taxon>
        <taxon>Sordariomycetes</taxon>
        <taxon>Hypocreomycetidae</taxon>
        <taxon>Glomerellales</taxon>
        <taxon>Glomerellaceae</taxon>
        <taxon>Colletotrichum</taxon>
        <taxon>Colletotrichum acutatum species complex</taxon>
    </lineage>
</organism>
<protein>
    <submittedName>
        <fullName evidence="1">Uncharacterized protein</fullName>
    </submittedName>
</protein>
<name>A0ABQ9PIH2_9PEZI</name>
<proteinExistence type="predicted"/>
<evidence type="ECO:0000313" key="2">
    <source>
        <dbReference type="Proteomes" id="UP001169217"/>
    </source>
</evidence>
<dbReference type="Proteomes" id="UP001169217">
    <property type="component" value="Unassembled WGS sequence"/>
</dbReference>
<gene>
    <name evidence="1" type="ORF">CLIM01_10788</name>
</gene>
<comment type="caution">
    <text evidence="1">The sequence shown here is derived from an EMBL/GenBank/DDBJ whole genome shotgun (WGS) entry which is preliminary data.</text>
</comment>